<dbReference type="InterPro" id="IPR050515">
    <property type="entry name" value="Beta-lactam/transpept"/>
</dbReference>
<dbReference type="InterPro" id="IPR001460">
    <property type="entry name" value="PCN-bd_Tpept"/>
</dbReference>
<dbReference type="Gene3D" id="3.10.450.100">
    <property type="entry name" value="NTF2-like, domain 1"/>
    <property type="match status" value="1"/>
</dbReference>
<dbReference type="InterPro" id="IPR036138">
    <property type="entry name" value="PBP_dimer_sf"/>
</dbReference>
<dbReference type="Proteomes" id="UP001148125">
    <property type="component" value="Unassembled WGS sequence"/>
</dbReference>
<proteinExistence type="inferred from homology"/>
<dbReference type="PANTHER" id="PTHR30627:SF25">
    <property type="entry name" value="PENICILLIN-BINDING PROTEIN 3"/>
    <property type="match status" value="1"/>
</dbReference>
<gene>
    <name evidence="10" type="ORF">N7Z68_00310</name>
</gene>
<feature type="domain" description="Penicillin-binding protein transpeptidase" evidence="7">
    <location>
        <begin position="364"/>
        <end position="667"/>
    </location>
</feature>
<dbReference type="Pfam" id="PF03717">
    <property type="entry name" value="PBP_dimer"/>
    <property type="match status" value="1"/>
</dbReference>
<evidence type="ECO:0000256" key="2">
    <source>
        <dbReference type="ARBA" id="ARBA00004752"/>
    </source>
</evidence>
<dbReference type="SUPFAM" id="SSF54427">
    <property type="entry name" value="NTF2-like"/>
    <property type="match status" value="1"/>
</dbReference>
<dbReference type="InterPro" id="IPR032710">
    <property type="entry name" value="NTF2-like_dom_sf"/>
</dbReference>
<organism evidence="10 11">
    <name type="scientific">Alkalihalobacterium chitinilyticum</name>
    <dbReference type="NCBI Taxonomy" id="2980103"/>
    <lineage>
        <taxon>Bacteria</taxon>
        <taxon>Bacillati</taxon>
        <taxon>Bacillota</taxon>
        <taxon>Bacilli</taxon>
        <taxon>Bacillales</taxon>
        <taxon>Bacillaceae</taxon>
        <taxon>Alkalihalobacterium</taxon>
    </lineage>
</organism>
<evidence type="ECO:0000256" key="3">
    <source>
        <dbReference type="ARBA" id="ARBA00007171"/>
    </source>
</evidence>
<keyword evidence="5" id="KW-0472">Membrane</keyword>
<comment type="caution">
    <text evidence="10">The sequence shown here is derived from an EMBL/GenBank/DDBJ whole genome shotgun (WGS) entry which is preliminary data.</text>
</comment>
<dbReference type="InterPro" id="IPR012338">
    <property type="entry name" value="Beta-lactam/transpept-like"/>
</dbReference>
<accession>A0ABT5V8R3</accession>
<evidence type="ECO:0000256" key="5">
    <source>
        <dbReference type="ARBA" id="ARBA00023136"/>
    </source>
</evidence>
<dbReference type="EC" id="3.4.16.4" evidence="4"/>
<dbReference type="SUPFAM" id="SSF56601">
    <property type="entry name" value="beta-lactamase/transpeptidase-like"/>
    <property type="match status" value="1"/>
</dbReference>
<evidence type="ECO:0000313" key="11">
    <source>
        <dbReference type="Proteomes" id="UP001148125"/>
    </source>
</evidence>
<evidence type="ECO:0000256" key="4">
    <source>
        <dbReference type="ARBA" id="ARBA00012448"/>
    </source>
</evidence>
<evidence type="ECO:0000313" key="10">
    <source>
        <dbReference type="EMBL" id="MDE5411821.1"/>
    </source>
</evidence>
<evidence type="ECO:0000259" key="7">
    <source>
        <dbReference type="Pfam" id="PF00905"/>
    </source>
</evidence>
<reference evidence="10" key="1">
    <citation type="submission" date="2024-05" db="EMBL/GenBank/DDBJ databases">
        <title>Alkalihalobacillus sp. strain MEB203 novel alkaliphilic bacterium from Lonar Lake, India.</title>
        <authorList>
            <person name="Joshi A."/>
            <person name="Thite S."/>
            <person name="Mengade P."/>
        </authorList>
    </citation>
    <scope>NUCLEOTIDE SEQUENCE</scope>
    <source>
        <strain evidence="10">MEB 203</strain>
    </source>
</reference>
<dbReference type="PROSITE" id="PS51257">
    <property type="entry name" value="PROKAR_LIPOPROTEIN"/>
    <property type="match status" value="1"/>
</dbReference>
<evidence type="ECO:0000259" key="8">
    <source>
        <dbReference type="Pfam" id="PF03717"/>
    </source>
</evidence>
<evidence type="ECO:0000256" key="6">
    <source>
        <dbReference type="ARBA" id="ARBA00034000"/>
    </source>
</evidence>
<protein>
    <recommendedName>
        <fullName evidence="4">serine-type D-Ala-D-Ala carboxypeptidase</fullName>
        <ecNumber evidence="4">3.4.16.4</ecNumber>
    </recommendedName>
</protein>
<evidence type="ECO:0000256" key="1">
    <source>
        <dbReference type="ARBA" id="ARBA00004370"/>
    </source>
</evidence>
<dbReference type="PANTHER" id="PTHR30627">
    <property type="entry name" value="PEPTIDOGLYCAN D,D-TRANSPEPTIDASE"/>
    <property type="match status" value="1"/>
</dbReference>
<comment type="pathway">
    <text evidence="2">Cell wall biogenesis; peptidoglycan biosynthesis.</text>
</comment>
<dbReference type="RefSeq" id="WP_275116456.1">
    <property type="nucleotide sequence ID" value="NZ_JAOTPO010000001.1"/>
</dbReference>
<dbReference type="InterPro" id="IPR007887">
    <property type="entry name" value="MecA_N"/>
</dbReference>
<dbReference type="SUPFAM" id="SSF56519">
    <property type="entry name" value="Penicillin binding protein dimerisation domain"/>
    <property type="match status" value="1"/>
</dbReference>
<dbReference type="InterPro" id="IPR005311">
    <property type="entry name" value="PBP_dimer"/>
</dbReference>
<sequence length="674" mass="75431">MSKQMKIRGIIALFVTLFLLAGCSEELPTPEDALSEFATHWEKRNYDLMYELLSIQAKNLISKEEFIETYTEIYSEIQAEDLVVTTPIRDPEDEITEDVTEALLQYEQELDTIAGKLQLEYAVDLQLEETDELKQWKINWTPAMIFPPLEQGDRVKVRTLTPIRGEIIDRNGDYLAKNGNAVQIGLVQGRMEGLEEYTISELSKQIDVSVEEIEAALDQSWVRPDTFVPVKTVPYDQMEFVEELRTISEGVTYLLVPAREYPLGEAAAHLIGYITPITKELLEKNEDKGYNSNSLIGRTGLESLYEDELRGENGAVISIVDKGGNEKDILAKKEAVDGKTLQLTIDGAVQVSIYEQYKKDNDAGTGVALHPTSGEVLALVNAPAYNPNEFVIGSVSETNYTEDERRPLLNRFTQAYAPGSTVKSVTAAIALEDGWDPDEKRKIDGLGWRKDDSWGNYEVRRVKDPNHDIDLTDALVYSDNIYIAQMALELNEKSVVDGLQSFGFEESVPFKYPLTTSQIANDGIKTEVQLADTAYGQAEMLVNPLHMSLMYTAFINEGNIPKPLLFTDEEPEIWKEDVISNDHANRILSDLSQVIQSPNGTASNAKIDGIPLAGKTGTTEYKLSQTEEGKEFGWFIAMNTNDPELLVLMMVEDVEGGSGYVVPKVKDVFLQNLR</sequence>
<dbReference type="EMBL" id="JAOTPO010000001">
    <property type="protein sequence ID" value="MDE5411821.1"/>
    <property type="molecule type" value="Genomic_DNA"/>
</dbReference>
<dbReference type="Pfam" id="PF05223">
    <property type="entry name" value="MecA_N"/>
    <property type="match status" value="1"/>
</dbReference>
<feature type="domain" description="NTF2-like N-terminal transpeptidase" evidence="9">
    <location>
        <begin position="29"/>
        <end position="153"/>
    </location>
</feature>
<comment type="subcellular location">
    <subcellularLocation>
        <location evidence="1">Membrane</location>
    </subcellularLocation>
</comment>
<comment type="similarity">
    <text evidence="3">Belongs to the transpeptidase family.</text>
</comment>
<comment type="catalytic activity">
    <reaction evidence="6">
        <text>Preferential cleavage: (Ac)2-L-Lys-D-Ala-|-D-Ala. Also transpeptidation of peptidyl-alanyl moieties that are N-acyl substituents of D-alanine.</text>
        <dbReference type="EC" id="3.4.16.4"/>
    </reaction>
</comment>
<keyword evidence="11" id="KW-1185">Reference proteome</keyword>
<evidence type="ECO:0000259" key="9">
    <source>
        <dbReference type="Pfam" id="PF05223"/>
    </source>
</evidence>
<name>A0ABT5V8R3_9BACI</name>
<dbReference type="Pfam" id="PF00905">
    <property type="entry name" value="Transpeptidase"/>
    <property type="match status" value="1"/>
</dbReference>
<dbReference type="Gene3D" id="3.30.1390.30">
    <property type="entry name" value="Penicillin-binding protein 2a, domain 3"/>
    <property type="match status" value="1"/>
</dbReference>
<dbReference type="Gene3D" id="3.40.710.10">
    <property type="entry name" value="DD-peptidase/beta-lactamase superfamily"/>
    <property type="match status" value="1"/>
</dbReference>
<dbReference type="Gene3D" id="3.90.1310.10">
    <property type="entry name" value="Penicillin-binding protein 2a (Domain 2)"/>
    <property type="match status" value="1"/>
</dbReference>
<feature type="domain" description="Penicillin-binding protein dimerisation" evidence="8">
    <location>
        <begin position="161"/>
        <end position="326"/>
    </location>
</feature>